<dbReference type="InterPro" id="IPR014284">
    <property type="entry name" value="RNA_pol_sigma-70_dom"/>
</dbReference>
<dbReference type="InterPro" id="IPR039425">
    <property type="entry name" value="RNA_pol_sigma-70-like"/>
</dbReference>
<keyword evidence="2" id="KW-0805">Transcription regulation</keyword>
<keyword evidence="4" id="KW-0804">Transcription</keyword>
<feature type="domain" description="RNA polymerase sigma factor 70 region 4 type 2" evidence="6">
    <location>
        <begin position="121"/>
        <end position="173"/>
    </location>
</feature>
<dbReference type="GO" id="GO:0006352">
    <property type="term" value="P:DNA-templated transcription initiation"/>
    <property type="evidence" value="ECO:0007669"/>
    <property type="project" value="InterPro"/>
</dbReference>
<protein>
    <submittedName>
        <fullName evidence="7">RNA polymerase sigma-70 factor</fullName>
    </submittedName>
</protein>
<dbReference type="InterPro" id="IPR013249">
    <property type="entry name" value="RNA_pol_sigma70_r4_t2"/>
</dbReference>
<proteinExistence type="inferred from homology"/>
<keyword evidence="3" id="KW-0731">Sigma factor</keyword>
<dbReference type="InterPro" id="IPR013324">
    <property type="entry name" value="RNA_pol_sigma_r3/r4-like"/>
</dbReference>
<sequence>MELLSDEHIFNLIKDGKEEGINQLFHKYYKSIVIKIHRMLMDQQIAEDLTQELFMDFWSKRDQIAIQQSIGSYLNRAAYNRALNFIKLKKLSFNDLDSVNEIDFINQDEYDEESDYDLQLAQVYKTIENLPEKCRIVFSMSRFEEMTYAMIAKELGISIKTVENQISKALKYLRNQIKKE</sequence>
<dbReference type="NCBIfam" id="TIGR02937">
    <property type="entry name" value="sigma70-ECF"/>
    <property type="match status" value="1"/>
</dbReference>
<comment type="caution">
    <text evidence="7">The sequence shown here is derived from an EMBL/GenBank/DDBJ whole genome shotgun (WGS) entry which is preliminary data.</text>
</comment>
<dbReference type="InterPro" id="IPR036388">
    <property type="entry name" value="WH-like_DNA-bd_sf"/>
</dbReference>
<dbReference type="SUPFAM" id="SSF88946">
    <property type="entry name" value="Sigma2 domain of RNA polymerase sigma factors"/>
    <property type="match status" value="1"/>
</dbReference>
<dbReference type="Gene3D" id="1.10.10.10">
    <property type="entry name" value="Winged helix-like DNA-binding domain superfamily/Winged helix DNA-binding domain"/>
    <property type="match status" value="1"/>
</dbReference>
<comment type="similarity">
    <text evidence="1">Belongs to the sigma-70 factor family. ECF subfamily.</text>
</comment>
<evidence type="ECO:0000256" key="1">
    <source>
        <dbReference type="ARBA" id="ARBA00010641"/>
    </source>
</evidence>
<dbReference type="Proteomes" id="UP000808349">
    <property type="component" value="Unassembled WGS sequence"/>
</dbReference>
<gene>
    <name evidence="7" type="ORF">IPO85_05525</name>
</gene>
<feature type="domain" description="RNA polymerase sigma-70 region 2" evidence="5">
    <location>
        <begin position="24"/>
        <end position="87"/>
    </location>
</feature>
<dbReference type="CDD" id="cd06171">
    <property type="entry name" value="Sigma70_r4"/>
    <property type="match status" value="1"/>
</dbReference>
<dbReference type="AlphaFoldDB" id="A0A9D7XDR9"/>
<dbReference type="EMBL" id="JADKFW010000004">
    <property type="protein sequence ID" value="MBK9716965.1"/>
    <property type="molecule type" value="Genomic_DNA"/>
</dbReference>
<evidence type="ECO:0000259" key="6">
    <source>
        <dbReference type="Pfam" id="PF08281"/>
    </source>
</evidence>
<dbReference type="GO" id="GO:0016987">
    <property type="term" value="F:sigma factor activity"/>
    <property type="evidence" value="ECO:0007669"/>
    <property type="project" value="UniProtKB-KW"/>
</dbReference>
<dbReference type="NCBIfam" id="TIGR02985">
    <property type="entry name" value="Sig70_bacteroi1"/>
    <property type="match status" value="1"/>
</dbReference>
<dbReference type="InterPro" id="IPR007627">
    <property type="entry name" value="RNA_pol_sigma70_r2"/>
</dbReference>
<evidence type="ECO:0000256" key="2">
    <source>
        <dbReference type="ARBA" id="ARBA00023015"/>
    </source>
</evidence>
<dbReference type="Gene3D" id="1.10.1740.10">
    <property type="match status" value="1"/>
</dbReference>
<evidence type="ECO:0000313" key="7">
    <source>
        <dbReference type="EMBL" id="MBK9716965.1"/>
    </source>
</evidence>
<accession>A0A9D7XDR9</accession>
<evidence type="ECO:0000259" key="5">
    <source>
        <dbReference type="Pfam" id="PF04542"/>
    </source>
</evidence>
<dbReference type="InterPro" id="IPR014327">
    <property type="entry name" value="RNA_pol_sigma70_bacteroid"/>
</dbReference>
<evidence type="ECO:0000256" key="3">
    <source>
        <dbReference type="ARBA" id="ARBA00023082"/>
    </source>
</evidence>
<dbReference type="PANTHER" id="PTHR43133:SF46">
    <property type="entry name" value="RNA POLYMERASE SIGMA-70 FACTOR ECF SUBFAMILY"/>
    <property type="match status" value="1"/>
</dbReference>
<name>A0A9D7XDR9_9BACT</name>
<dbReference type="InterPro" id="IPR013325">
    <property type="entry name" value="RNA_pol_sigma_r2"/>
</dbReference>
<dbReference type="SUPFAM" id="SSF88659">
    <property type="entry name" value="Sigma3 and sigma4 domains of RNA polymerase sigma factors"/>
    <property type="match status" value="1"/>
</dbReference>
<evidence type="ECO:0000256" key="4">
    <source>
        <dbReference type="ARBA" id="ARBA00023163"/>
    </source>
</evidence>
<reference evidence="7 8" key="1">
    <citation type="submission" date="2020-10" db="EMBL/GenBank/DDBJ databases">
        <title>Connecting structure to function with the recovery of over 1000 high-quality activated sludge metagenome-assembled genomes encoding full-length rRNA genes using long-read sequencing.</title>
        <authorList>
            <person name="Singleton C.M."/>
            <person name="Petriglieri F."/>
            <person name="Kristensen J.M."/>
            <person name="Kirkegaard R.H."/>
            <person name="Michaelsen T.Y."/>
            <person name="Andersen M.H."/>
            <person name="Karst S.M."/>
            <person name="Dueholm M.S."/>
            <person name="Nielsen P.H."/>
            <person name="Albertsen M."/>
        </authorList>
    </citation>
    <scope>NUCLEOTIDE SEQUENCE [LARGE SCALE GENOMIC DNA]</scope>
    <source>
        <strain evidence="7">Ribe_18-Q3-R11-54_BAT3C.373</strain>
    </source>
</reference>
<organism evidence="7 8">
    <name type="scientific">Candidatus Defluviibacterium haderslevense</name>
    <dbReference type="NCBI Taxonomy" id="2981993"/>
    <lineage>
        <taxon>Bacteria</taxon>
        <taxon>Pseudomonadati</taxon>
        <taxon>Bacteroidota</taxon>
        <taxon>Saprospiria</taxon>
        <taxon>Saprospirales</taxon>
        <taxon>Saprospiraceae</taxon>
        <taxon>Candidatus Defluviibacterium</taxon>
    </lineage>
</organism>
<dbReference type="GO" id="GO:0003677">
    <property type="term" value="F:DNA binding"/>
    <property type="evidence" value="ECO:0007669"/>
    <property type="project" value="InterPro"/>
</dbReference>
<evidence type="ECO:0000313" key="8">
    <source>
        <dbReference type="Proteomes" id="UP000808349"/>
    </source>
</evidence>
<dbReference type="Pfam" id="PF08281">
    <property type="entry name" value="Sigma70_r4_2"/>
    <property type="match status" value="1"/>
</dbReference>
<dbReference type="Pfam" id="PF04542">
    <property type="entry name" value="Sigma70_r2"/>
    <property type="match status" value="1"/>
</dbReference>
<dbReference type="PANTHER" id="PTHR43133">
    <property type="entry name" value="RNA POLYMERASE ECF-TYPE SIGMA FACTO"/>
    <property type="match status" value="1"/>
</dbReference>